<feature type="compositionally biased region" description="Polar residues" evidence="1">
    <location>
        <begin position="146"/>
        <end position="160"/>
    </location>
</feature>
<reference evidence="2" key="3">
    <citation type="submission" date="2025-08" db="UniProtKB">
        <authorList>
            <consortium name="Ensembl"/>
        </authorList>
    </citation>
    <scope>IDENTIFICATION</scope>
    <source>
        <strain evidence="2">HNI</strain>
    </source>
</reference>
<protein>
    <submittedName>
        <fullName evidence="2">Uncharacterized protein</fullName>
    </submittedName>
</protein>
<dbReference type="Ensembl" id="ENSORLT00020014601.1">
    <property type="protein sequence ID" value="ENSORLP00020000501.1"/>
    <property type="gene ID" value="ENSORLG00020001196.1"/>
</dbReference>
<dbReference type="AlphaFoldDB" id="A0A3P9JWD9"/>
<reference evidence="2" key="4">
    <citation type="submission" date="2025-09" db="UniProtKB">
        <authorList>
            <consortium name="Ensembl"/>
        </authorList>
    </citation>
    <scope>IDENTIFICATION</scope>
    <source>
        <strain evidence="2">HNI</strain>
    </source>
</reference>
<feature type="compositionally biased region" description="Basic and acidic residues" evidence="1">
    <location>
        <begin position="162"/>
        <end position="177"/>
    </location>
</feature>
<proteinExistence type="predicted"/>
<evidence type="ECO:0000256" key="1">
    <source>
        <dbReference type="SAM" id="MobiDB-lite"/>
    </source>
</evidence>
<reference key="1">
    <citation type="journal article" date="2007" name="Nature">
        <title>The medaka draft genome and insights into vertebrate genome evolution.</title>
        <authorList>
            <person name="Kasahara M."/>
            <person name="Naruse K."/>
            <person name="Sasaki S."/>
            <person name="Nakatani Y."/>
            <person name="Qu W."/>
            <person name="Ahsan B."/>
            <person name="Yamada T."/>
            <person name="Nagayasu Y."/>
            <person name="Doi K."/>
            <person name="Kasai Y."/>
            <person name="Jindo T."/>
            <person name="Kobayashi D."/>
            <person name="Shimada A."/>
            <person name="Toyoda A."/>
            <person name="Kuroki Y."/>
            <person name="Fujiyama A."/>
            <person name="Sasaki T."/>
            <person name="Shimizu A."/>
            <person name="Asakawa S."/>
            <person name="Shimizu N."/>
            <person name="Hashimoto S."/>
            <person name="Yang J."/>
            <person name="Lee Y."/>
            <person name="Matsushima K."/>
            <person name="Sugano S."/>
            <person name="Sakaizumi M."/>
            <person name="Narita T."/>
            <person name="Ohishi K."/>
            <person name="Haga S."/>
            <person name="Ohta F."/>
            <person name="Nomoto H."/>
            <person name="Nogata K."/>
            <person name="Morishita T."/>
            <person name="Endo T."/>
            <person name="Shin-I T."/>
            <person name="Takeda H."/>
            <person name="Morishita S."/>
            <person name="Kohara Y."/>
        </authorList>
    </citation>
    <scope>NUCLEOTIDE SEQUENCE [LARGE SCALE GENOMIC DNA]</scope>
    <source>
        <strain>Hd-rR</strain>
    </source>
</reference>
<name>A0A3P9JWD9_ORYLA</name>
<reference evidence="2 3" key="2">
    <citation type="submission" date="2017-04" db="EMBL/GenBank/DDBJ databases">
        <title>CpG methylation of centromeres and impact of large insertions on vertebrate speciation.</title>
        <authorList>
            <person name="Ichikawa K."/>
            <person name="Yoshimura J."/>
            <person name="Morishita S."/>
        </authorList>
    </citation>
    <scope>NUCLEOTIDE SEQUENCE</scope>
    <source>
        <strain evidence="2 3">HNI</strain>
    </source>
</reference>
<organism evidence="2 3">
    <name type="scientific">Oryzias latipes</name>
    <name type="common">Japanese rice fish</name>
    <name type="synonym">Japanese killifish</name>
    <dbReference type="NCBI Taxonomy" id="8090"/>
    <lineage>
        <taxon>Eukaryota</taxon>
        <taxon>Metazoa</taxon>
        <taxon>Chordata</taxon>
        <taxon>Craniata</taxon>
        <taxon>Vertebrata</taxon>
        <taxon>Euteleostomi</taxon>
        <taxon>Actinopterygii</taxon>
        <taxon>Neopterygii</taxon>
        <taxon>Teleostei</taxon>
        <taxon>Neoteleostei</taxon>
        <taxon>Acanthomorphata</taxon>
        <taxon>Ovalentaria</taxon>
        <taxon>Atherinomorphae</taxon>
        <taxon>Beloniformes</taxon>
        <taxon>Adrianichthyidae</taxon>
        <taxon>Oryziinae</taxon>
        <taxon>Oryzias</taxon>
    </lineage>
</organism>
<evidence type="ECO:0000313" key="3">
    <source>
        <dbReference type="Proteomes" id="UP000265180"/>
    </source>
</evidence>
<dbReference type="Proteomes" id="UP000265180">
    <property type="component" value="Chromosome 21"/>
</dbReference>
<evidence type="ECO:0000313" key="2">
    <source>
        <dbReference type="Ensembl" id="ENSORLP00020000501.1"/>
    </source>
</evidence>
<feature type="region of interest" description="Disordered" evidence="1">
    <location>
        <begin position="146"/>
        <end position="226"/>
    </location>
</feature>
<sequence>METGSFIPNYPGLRVEGGAKTLRVSEVFGGNTPDVFQMADESDSRSDEMGDDSVFYSDEEQEQKDRLAFLSSHFGVKRCRQLVNSVAEGEPVQQIEEDPGEVFINHGSLEKQAMWTKEEFHSLHMLSSHKINALQPEEAPAEFTKTLPTSWKDVQQQQYTDVDIRTEHDKDTPEEKGKRRRNRQLQQDSEMEQIPQTHPQFLQNPNPSPSTLPPLKKSGGFNHLTSSKYSTVSYRRICKGNTQRKSSINIFTSDSKS</sequence>
<accession>A0A3P9JWD9</accession>
<feature type="compositionally biased region" description="Polar residues" evidence="1">
    <location>
        <begin position="184"/>
        <end position="203"/>
    </location>
</feature>